<dbReference type="AlphaFoldDB" id="A0A382FBQ8"/>
<name>A0A382FBQ8_9ZZZZ</name>
<dbReference type="Pfam" id="PF07755">
    <property type="entry name" value="DUF1611"/>
    <property type="match status" value="1"/>
</dbReference>
<dbReference type="PANTHER" id="PTHR40690">
    <property type="entry name" value="GLL3100 PROTEIN"/>
    <property type="match status" value="1"/>
</dbReference>
<dbReference type="Gene3D" id="3.40.50.720">
    <property type="entry name" value="NAD(P)-binding Rossmann-like Domain"/>
    <property type="match status" value="1"/>
</dbReference>
<protein>
    <recommendedName>
        <fullName evidence="4">DUF1611 domain-containing protein</fullName>
    </recommendedName>
</protein>
<proteinExistence type="predicted"/>
<organism evidence="3">
    <name type="scientific">marine metagenome</name>
    <dbReference type="NCBI Taxonomy" id="408172"/>
    <lineage>
        <taxon>unclassified sequences</taxon>
        <taxon>metagenomes</taxon>
        <taxon>ecological metagenomes</taxon>
    </lineage>
</organism>
<dbReference type="InterPro" id="IPR035086">
    <property type="entry name" value="DgcN-like_C"/>
</dbReference>
<feature type="non-terminal residue" evidence="3">
    <location>
        <position position="195"/>
    </location>
</feature>
<dbReference type="InterPro" id="IPR035402">
    <property type="entry name" value="DgcN-like_N"/>
</dbReference>
<dbReference type="PANTHER" id="PTHR40690:SF1">
    <property type="entry name" value="DUF1611 DOMAIN-CONTAINING PROTEIN"/>
    <property type="match status" value="1"/>
</dbReference>
<dbReference type="EMBL" id="UINC01048695">
    <property type="protein sequence ID" value="SVB59547.1"/>
    <property type="molecule type" value="Genomic_DNA"/>
</dbReference>
<dbReference type="InterPro" id="IPR027417">
    <property type="entry name" value="P-loop_NTPase"/>
</dbReference>
<evidence type="ECO:0008006" key="4">
    <source>
        <dbReference type="Google" id="ProtNLM"/>
    </source>
</evidence>
<feature type="domain" description="D-glutamate N-acetyltransferase-like C-terminal" evidence="1">
    <location>
        <begin position="137"/>
        <end position="193"/>
    </location>
</feature>
<reference evidence="3" key="1">
    <citation type="submission" date="2018-05" db="EMBL/GenBank/DDBJ databases">
        <authorList>
            <person name="Lanie J.A."/>
            <person name="Ng W.-L."/>
            <person name="Kazmierczak K.M."/>
            <person name="Andrzejewski T.M."/>
            <person name="Davidsen T.M."/>
            <person name="Wayne K.J."/>
            <person name="Tettelin H."/>
            <person name="Glass J.I."/>
            <person name="Rusch D."/>
            <person name="Podicherti R."/>
            <person name="Tsui H.-C.T."/>
            <person name="Winkler M.E."/>
        </authorList>
    </citation>
    <scope>NUCLEOTIDE SEQUENCE</scope>
</reference>
<evidence type="ECO:0000313" key="3">
    <source>
        <dbReference type="EMBL" id="SVB59547.1"/>
    </source>
</evidence>
<dbReference type="InterPro" id="IPR011669">
    <property type="entry name" value="DgcN-like"/>
</dbReference>
<evidence type="ECO:0000259" key="1">
    <source>
        <dbReference type="Pfam" id="PF07755"/>
    </source>
</evidence>
<gene>
    <name evidence="3" type="ORF">METZ01_LOCUS212401</name>
</gene>
<accession>A0A382FBQ8</accession>
<dbReference type="Pfam" id="PF17396">
    <property type="entry name" value="DUF1611_N"/>
    <property type="match status" value="1"/>
</dbReference>
<sequence length="195" mass="21548">MAPGHFNPDWAKTAYGLIRGSERFRILALIDSQTKGRDAGEIVDGVHRGIQIFGSVKQALDELEQHPEYAIIGITTPGGLLPDYLMAEIEQSLEAGLDIVNGLHQPLSEIPGVQEKAAAKGARIHDIRRPKHFNELKFWKGSILEVQAPRIALLGTDCALGKRTTARWLTEACNKKGIRSEMVYTGQTGWMQGHR</sequence>
<dbReference type="SUPFAM" id="SSF52540">
    <property type="entry name" value="P-loop containing nucleoside triphosphate hydrolases"/>
    <property type="match status" value="1"/>
</dbReference>
<dbReference type="Gene3D" id="3.40.50.300">
    <property type="entry name" value="P-loop containing nucleotide triphosphate hydrolases"/>
    <property type="match status" value="1"/>
</dbReference>
<feature type="domain" description="D-glutamate N-acetyltransferase-like N-terminal" evidence="2">
    <location>
        <begin position="33"/>
        <end position="130"/>
    </location>
</feature>
<evidence type="ECO:0000259" key="2">
    <source>
        <dbReference type="Pfam" id="PF17396"/>
    </source>
</evidence>